<protein>
    <submittedName>
        <fullName evidence="8">Starch-binding associating with outer membrane</fullName>
    </submittedName>
</protein>
<dbReference type="InterPro" id="IPR011990">
    <property type="entry name" value="TPR-like_helical_dom_sf"/>
</dbReference>
<dbReference type="InterPro" id="IPR033985">
    <property type="entry name" value="SusD-like_N"/>
</dbReference>
<keyword evidence="4" id="KW-0472">Membrane</keyword>
<gene>
    <name evidence="8" type="ORF">SAMN05192582_102812</name>
</gene>
<feature type="domain" description="SusD-like N-terminal" evidence="7">
    <location>
        <begin position="20"/>
        <end position="217"/>
    </location>
</feature>
<name>A0A1G8IA79_BACOV</name>
<dbReference type="EMBL" id="FNDO01000028">
    <property type="protein sequence ID" value="SDI15480.1"/>
    <property type="molecule type" value="Genomic_DNA"/>
</dbReference>
<evidence type="ECO:0000256" key="3">
    <source>
        <dbReference type="ARBA" id="ARBA00022729"/>
    </source>
</evidence>
<feature type="domain" description="RagB/SusD" evidence="6">
    <location>
        <begin position="356"/>
        <end position="568"/>
    </location>
</feature>
<dbReference type="GO" id="GO:0009279">
    <property type="term" value="C:cell outer membrane"/>
    <property type="evidence" value="ECO:0007669"/>
    <property type="project" value="UniProtKB-SubCell"/>
</dbReference>
<evidence type="ECO:0000313" key="9">
    <source>
        <dbReference type="Proteomes" id="UP000181870"/>
    </source>
</evidence>
<evidence type="ECO:0000256" key="5">
    <source>
        <dbReference type="ARBA" id="ARBA00023237"/>
    </source>
</evidence>
<comment type="subcellular location">
    <subcellularLocation>
        <location evidence="1">Cell outer membrane</location>
    </subcellularLocation>
</comment>
<evidence type="ECO:0000259" key="7">
    <source>
        <dbReference type="Pfam" id="PF14322"/>
    </source>
</evidence>
<dbReference type="Gene3D" id="1.25.40.390">
    <property type="match status" value="1"/>
</dbReference>
<proteinExistence type="inferred from homology"/>
<sequence>MKIFKYIALSASLLALNSCDFLDKDPYNLTPETYFNDEAELNKVLTGVYSPLMQEQFYGENYPSYLVGGDDLSFYQRSAPKVGICCATASSSTPEIMMFWRILYEGINRANVLLENVDNVSFLSGEKRARMKAEGYFLRAFYYFHLIQCWGDVPLVLQSTKTVEHLSIPRTDKQVVYDLIIKDIEDNIKYLPTALEVMTPERISQTAAQGILARIYLFRAGEHYRDGKPAGPEVETYFERAAYWANEVKKSGLHDLVKPYSRVFQDLAEDKYNSTGVRESMWEVAEAGNRINDVEFSAGKIGSVYGFGCGTDFSANADYKAKKGMENPGYANKSFFASLKLYEMYYEEDPDNIDRERGDWNIAPYEYKMDAGKVAGREYYYPLKPAGLNSVDGFPCTQLEQSKSTNKVRCLAKYRREHEQVLPKSKYYTPINFPVLRYSDVLLMLAEAENEVHHGPTPLAFECINAVRERAGLNRLWENLDQYEFREIIKKERAMELCFEALRRWDLIRWGDFYSTMRSMESYVAKDGWAQTYKYASTYYKVTPAYVYFPIPDWEMSVNDQMKQNPDW</sequence>
<dbReference type="AlphaFoldDB" id="A0A1G8IA79"/>
<dbReference type="Proteomes" id="UP000181870">
    <property type="component" value="Unassembled WGS sequence"/>
</dbReference>
<dbReference type="InterPro" id="IPR012944">
    <property type="entry name" value="SusD_RagB_dom"/>
</dbReference>
<evidence type="ECO:0000313" key="8">
    <source>
        <dbReference type="EMBL" id="SDI15480.1"/>
    </source>
</evidence>
<evidence type="ECO:0000256" key="4">
    <source>
        <dbReference type="ARBA" id="ARBA00023136"/>
    </source>
</evidence>
<keyword evidence="5" id="KW-0998">Cell outer membrane</keyword>
<evidence type="ECO:0000259" key="6">
    <source>
        <dbReference type="Pfam" id="PF07980"/>
    </source>
</evidence>
<dbReference type="SUPFAM" id="SSF48452">
    <property type="entry name" value="TPR-like"/>
    <property type="match status" value="1"/>
</dbReference>
<comment type="similarity">
    <text evidence="2">Belongs to the SusD family.</text>
</comment>
<evidence type="ECO:0000256" key="2">
    <source>
        <dbReference type="ARBA" id="ARBA00006275"/>
    </source>
</evidence>
<accession>A0A1G8IA79</accession>
<keyword evidence="3" id="KW-0732">Signal</keyword>
<evidence type="ECO:0000256" key="1">
    <source>
        <dbReference type="ARBA" id="ARBA00004442"/>
    </source>
</evidence>
<dbReference type="Pfam" id="PF07980">
    <property type="entry name" value="SusD_RagB"/>
    <property type="match status" value="1"/>
</dbReference>
<dbReference type="Pfam" id="PF14322">
    <property type="entry name" value="SusD-like_3"/>
    <property type="match status" value="1"/>
</dbReference>
<dbReference type="RefSeq" id="WP_074637913.1">
    <property type="nucleotide sequence ID" value="NZ_FNDO01000028.1"/>
</dbReference>
<reference evidence="8 9" key="1">
    <citation type="submission" date="2016-10" db="EMBL/GenBank/DDBJ databases">
        <authorList>
            <person name="de Groot N.N."/>
        </authorList>
    </citation>
    <scope>NUCLEOTIDE SEQUENCE [LARGE SCALE GENOMIC DNA]</scope>
    <source>
        <strain evidence="8 9">NLAE-zl-C57</strain>
    </source>
</reference>
<organism evidence="8 9">
    <name type="scientific">Bacteroides ovatus</name>
    <dbReference type="NCBI Taxonomy" id="28116"/>
    <lineage>
        <taxon>Bacteria</taxon>
        <taxon>Pseudomonadati</taxon>
        <taxon>Bacteroidota</taxon>
        <taxon>Bacteroidia</taxon>
        <taxon>Bacteroidales</taxon>
        <taxon>Bacteroidaceae</taxon>
        <taxon>Bacteroides</taxon>
    </lineage>
</organism>